<evidence type="ECO:0000313" key="3">
    <source>
        <dbReference type="Proteomes" id="UP001500443"/>
    </source>
</evidence>
<proteinExistence type="predicted"/>
<dbReference type="Gene3D" id="3.40.50.300">
    <property type="entry name" value="P-loop containing nucleotide triphosphate hydrolases"/>
    <property type="match status" value="1"/>
</dbReference>
<evidence type="ECO:0000256" key="1">
    <source>
        <dbReference type="SAM" id="MobiDB-lite"/>
    </source>
</evidence>
<evidence type="ECO:0008006" key="4">
    <source>
        <dbReference type="Google" id="ProtNLM"/>
    </source>
</evidence>
<feature type="compositionally biased region" description="Polar residues" evidence="1">
    <location>
        <begin position="127"/>
        <end position="136"/>
    </location>
</feature>
<evidence type="ECO:0000313" key="2">
    <source>
        <dbReference type="EMBL" id="GAA2108918.1"/>
    </source>
</evidence>
<accession>A0ABN2XCY6</accession>
<feature type="region of interest" description="Disordered" evidence="1">
    <location>
        <begin position="113"/>
        <end position="136"/>
    </location>
</feature>
<dbReference type="EMBL" id="BAAAPF010000004">
    <property type="protein sequence ID" value="GAA2108918.1"/>
    <property type="molecule type" value="Genomic_DNA"/>
</dbReference>
<dbReference type="Proteomes" id="UP001500443">
    <property type="component" value="Unassembled WGS sequence"/>
</dbReference>
<dbReference type="InterPro" id="IPR027417">
    <property type="entry name" value="P-loop_NTPase"/>
</dbReference>
<sequence length="136" mass="14787">MEGLAAEVAINTQNFRAYGMILILLTQNPDAPSQPTGLAAPFGTRLCLAVMDWRANNNVLGTGAHERGTRATDISIDEQGTGLLARGREGNTVRAAFIKPGYRAQRWRDGQPCLRSAHPSAYGRPHSTASRSRLER</sequence>
<keyword evidence="3" id="KW-1185">Reference proteome</keyword>
<name>A0ABN2XCY6_9ACTN</name>
<gene>
    <name evidence="2" type="ORF">GCM10009802_05040</name>
</gene>
<comment type="caution">
    <text evidence="2">The sequence shown here is derived from an EMBL/GenBank/DDBJ whole genome shotgun (WGS) entry which is preliminary data.</text>
</comment>
<organism evidence="2 3">
    <name type="scientific">Streptomyces synnematoformans</name>
    <dbReference type="NCBI Taxonomy" id="415721"/>
    <lineage>
        <taxon>Bacteria</taxon>
        <taxon>Bacillati</taxon>
        <taxon>Actinomycetota</taxon>
        <taxon>Actinomycetes</taxon>
        <taxon>Kitasatosporales</taxon>
        <taxon>Streptomycetaceae</taxon>
        <taxon>Streptomyces</taxon>
    </lineage>
</organism>
<reference evidence="2 3" key="1">
    <citation type="journal article" date="2019" name="Int. J. Syst. Evol. Microbiol.">
        <title>The Global Catalogue of Microorganisms (GCM) 10K type strain sequencing project: providing services to taxonomists for standard genome sequencing and annotation.</title>
        <authorList>
            <consortium name="The Broad Institute Genomics Platform"/>
            <consortium name="The Broad Institute Genome Sequencing Center for Infectious Disease"/>
            <person name="Wu L."/>
            <person name="Ma J."/>
        </authorList>
    </citation>
    <scope>NUCLEOTIDE SEQUENCE [LARGE SCALE GENOMIC DNA]</scope>
    <source>
        <strain evidence="2 3">JCM 15481</strain>
    </source>
</reference>
<protein>
    <recommendedName>
        <fullName evidence="4">ATP-binding protein</fullName>
    </recommendedName>
</protein>